<protein>
    <submittedName>
        <fullName evidence="1">Uncharacterized protein</fullName>
    </submittedName>
</protein>
<evidence type="ECO:0000313" key="1">
    <source>
        <dbReference type="EMBL" id="PNS94045.1"/>
    </source>
</evidence>
<dbReference type="HOGENOM" id="CLU_2610541_0_0_1"/>
<dbReference type="EMBL" id="CM009307">
    <property type="protein sequence ID" value="PNS94045.1"/>
    <property type="molecule type" value="Genomic_DNA"/>
</dbReference>
<gene>
    <name evidence="1" type="ORF">POPTR_018G122400</name>
</gene>
<evidence type="ECO:0000313" key="2">
    <source>
        <dbReference type="Proteomes" id="UP000006729"/>
    </source>
</evidence>
<organism evidence="1 2">
    <name type="scientific">Populus trichocarpa</name>
    <name type="common">Western balsam poplar</name>
    <name type="synonym">Populus balsamifera subsp. trichocarpa</name>
    <dbReference type="NCBI Taxonomy" id="3694"/>
    <lineage>
        <taxon>Eukaryota</taxon>
        <taxon>Viridiplantae</taxon>
        <taxon>Streptophyta</taxon>
        <taxon>Embryophyta</taxon>
        <taxon>Tracheophyta</taxon>
        <taxon>Spermatophyta</taxon>
        <taxon>Magnoliopsida</taxon>
        <taxon>eudicotyledons</taxon>
        <taxon>Gunneridae</taxon>
        <taxon>Pentapetalae</taxon>
        <taxon>rosids</taxon>
        <taxon>fabids</taxon>
        <taxon>Malpighiales</taxon>
        <taxon>Salicaceae</taxon>
        <taxon>Saliceae</taxon>
        <taxon>Populus</taxon>
    </lineage>
</organism>
<dbReference type="Proteomes" id="UP000006729">
    <property type="component" value="Chromosome 18"/>
</dbReference>
<reference evidence="1 2" key="1">
    <citation type="journal article" date="2006" name="Science">
        <title>The genome of black cottonwood, Populus trichocarpa (Torr. &amp; Gray).</title>
        <authorList>
            <person name="Tuskan G.A."/>
            <person name="Difazio S."/>
            <person name="Jansson S."/>
            <person name="Bohlmann J."/>
            <person name="Grigoriev I."/>
            <person name="Hellsten U."/>
            <person name="Putnam N."/>
            <person name="Ralph S."/>
            <person name="Rombauts S."/>
            <person name="Salamov A."/>
            <person name="Schein J."/>
            <person name="Sterck L."/>
            <person name="Aerts A."/>
            <person name="Bhalerao R.R."/>
            <person name="Bhalerao R.P."/>
            <person name="Blaudez D."/>
            <person name="Boerjan W."/>
            <person name="Brun A."/>
            <person name="Brunner A."/>
            <person name="Busov V."/>
            <person name="Campbell M."/>
            <person name="Carlson J."/>
            <person name="Chalot M."/>
            <person name="Chapman J."/>
            <person name="Chen G.L."/>
            <person name="Cooper D."/>
            <person name="Coutinho P.M."/>
            <person name="Couturier J."/>
            <person name="Covert S."/>
            <person name="Cronk Q."/>
            <person name="Cunningham R."/>
            <person name="Davis J."/>
            <person name="Degroeve S."/>
            <person name="Dejardin A."/>
            <person name="Depamphilis C."/>
            <person name="Detter J."/>
            <person name="Dirks B."/>
            <person name="Dubchak I."/>
            <person name="Duplessis S."/>
            <person name="Ehlting J."/>
            <person name="Ellis B."/>
            <person name="Gendler K."/>
            <person name="Goodstein D."/>
            <person name="Gribskov M."/>
            <person name="Grimwood J."/>
            <person name="Groover A."/>
            <person name="Gunter L."/>
            <person name="Hamberger B."/>
            <person name="Heinze B."/>
            <person name="Helariutta Y."/>
            <person name="Henrissat B."/>
            <person name="Holligan D."/>
            <person name="Holt R."/>
            <person name="Huang W."/>
            <person name="Islam-Faridi N."/>
            <person name="Jones S."/>
            <person name="Jones-Rhoades M."/>
            <person name="Jorgensen R."/>
            <person name="Joshi C."/>
            <person name="Kangasjarvi J."/>
            <person name="Karlsson J."/>
            <person name="Kelleher C."/>
            <person name="Kirkpatrick R."/>
            <person name="Kirst M."/>
            <person name="Kohler A."/>
            <person name="Kalluri U."/>
            <person name="Larimer F."/>
            <person name="Leebens-Mack J."/>
            <person name="Leple J.C."/>
            <person name="Locascio P."/>
            <person name="Lou Y."/>
            <person name="Lucas S."/>
            <person name="Martin F."/>
            <person name="Montanini B."/>
            <person name="Napoli C."/>
            <person name="Nelson D.R."/>
            <person name="Nelson C."/>
            <person name="Nieminen K."/>
            <person name="Nilsson O."/>
            <person name="Pereda V."/>
            <person name="Peter G."/>
            <person name="Philippe R."/>
            <person name="Pilate G."/>
            <person name="Poliakov A."/>
            <person name="Razumovskaya J."/>
            <person name="Richardson P."/>
            <person name="Rinaldi C."/>
            <person name="Ritland K."/>
            <person name="Rouze P."/>
            <person name="Ryaboy D."/>
            <person name="Schmutz J."/>
            <person name="Schrader J."/>
            <person name="Segerman B."/>
            <person name="Shin H."/>
            <person name="Siddiqui A."/>
            <person name="Sterky F."/>
            <person name="Terry A."/>
            <person name="Tsai C.J."/>
            <person name="Uberbacher E."/>
            <person name="Unneberg P."/>
            <person name="Vahala J."/>
            <person name="Wall K."/>
            <person name="Wessler S."/>
            <person name="Yang G."/>
            <person name="Yin T."/>
            <person name="Douglas C."/>
            <person name="Marra M."/>
            <person name="Sandberg G."/>
            <person name="Van de Peer Y."/>
            <person name="Rokhsar D."/>
        </authorList>
    </citation>
    <scope>NUCLEOTIDE SEQUENCE [LARGE SCALE GENOMIC DNA]</scope>
    <source>
        <strain evidence="2">cv. Nisqually</strain>
    </source>
</reference>
<proteinExistence type="predicted"/>
<dbReference type="AlphaFoldDB" id="U7E2X8"/>
<sequence length="79" mass="9465">MDTNSPASTIWNPSKITITFIYLWRTSVRLKHLMSLPLYFFFNYDFLFNNFFLLPIVMLKISRKHIPNPPSFECCIELM</sequence>
<accession>U7E2X8</accession>
<keyword evidence="2" id="KW-1185">Reference proteome</keyword>
<dbReference type="InParanoid" id="U7E2X8"/>
<name>U7E2X8_POPTR</name>